<dbReference type="EMBL" id="PCWS01000036">
    <property type="protein sequence ID" value="PIR08694.1"/>
    <property type="molecule type" value="Genomic_DNA"/>
</dbReference>
<comment type="caution">
    <text evidence="1">The sequence shown here is derived from an EMBL/GenBank/DDBJ whole genome shotgun (WGS) entry which is preliminary data.</text>
</comment>
<reference evidence="1 2" key="1">
    <citation type="submission" date="2017-09" db="EMBL/GenBank/DDBJ databases">
        <title>Depth-based differentiation of microbial function through sediment-hosted aquifers and enrichment of novel symbionts in the deep terrestrial subsurface.</title>
        <authorList>
            <person name="Probst A.J."/>
            <person name="Ladd B."/>
            <person name="Jarett J.K."/>
            <person name="Geller-Mcgrath D.E."/>
            <person name="Sieber C.M."/>
            <person name="Emerson J.B."/>
            <person name="Anantharaman K."/>
            <person name="Thomas B.C."/>
            <person name="Malmstrom R."/>
            <person name="Stieglmeier M."/>
            <person name="Klingl A."/>
            <person name="Woyke T."/>
            <person name="Ryan C.M."/>
            <person name="Banfield J.F."/>
        </authorList>
    </citation>
    <scope>NUCLEOTIDE SEQUENCE [LARGE SCALE GENOMIC DNA]</scope>
    <source>
        <strain evidence="1">CG11_big_fil_rev_8_21_14_0_20_37_11</strain>
    </source>
</reference>
<protein>
    <submittedName>
        <fullName evidence="1">Uncharacterized protein</fullName>
    </submittedName>
</protein>
<organism evidence="1 2">
    <name type="scientific">Candidatus Gottesmanbacteria bacterium CG11_big_fil_rev_8_21_14_0_20_37_11</name>
    <dbReference type="NCBI Taxonomy" id="1974575"/>
    <lineage>
        <taxon>Bacteria</taxon>
        <taxon>Candidatus Gottesmaniibacteriota</taxon>
    </lineage>
</organism>
<accession>A0A2H0NIJ2</accession>
<name>A0A2H0NIJ2_9BACT</name>
<proteinExistence type="predicted"/>
<dbReference type="Proteomes" id="UP000230707">
    <property type="component" value="Unassembled WGS sequence"/>
</dbReference>
<sequence>MSVPSIIQDVIEVINQKLELSPKSDRVLSISLWDFLDDHGEKIPKDDLVKVLRRLEEDEVIKLTLTDHLNRLGRKAEDKVEFEIDRDKFSGFYNQHKKPVAPKVVSDTTILYRVSYSEQSREILINGFLLAKPDFGLENEIVFGYIYQHPNERLSKAQIEQDLHISIGKSFHKIVENLGFRGDLRKTFFDISKTYIRFRNPVTKKGLDSLNIETLKLPLTN</sequence>
<evidence type="ECO:0000313" key="2">
    <source>
        <dbReference type="Proteomes" id="UP000230707"/>
    </source>
</evidence>
<dbReference type="AlphaFoldDB" id="A0A2H0NIJ2"/>
<evidence type="ECO:0000313" key="1">
    <source>
        <dbReference type="EMBL" id="PIR08694.1"/>
    </source>
</evidence>
<gene>
    <name evidence="1" type="ORF">COV53_01690</name>
</gene>